<dbReference type="Pfam" id="PF18803">
    <property type="entry name" value="CxC2"/>
    <property type="match status" value="1"/>
</dbReference>
<reference evidence="3" key="2">
    <citation type="submission" date="2015-01" db="EMBL/GenBank/DDBJ databases">
        <title>Evolutionary Origins and Diversification of the Mycorrhizal Mutualists.</title>
        <authorList>
            <consortium name="DOE Joint Genome Institute"/>
            <consortium name="Mycorrhizal Genomics Consortium"/>
            <person name="Kohler A."/>
            <person name="Kuo A."/>
            <person name="Nagy L.G."/>
            <person name="Floudas D."/>
            <person name="Copeland A."/>
            <person name="Barry K.W."/>
            <person name="Cichocki N."/>
            <person name="Veneault-Fourrey C."/>
            <person name="LaButti K."/>
            <person name="Lindquist E.A."/>
            <person name="Lipzen A."/>
            <person name="Lundell T."/>
            <person name="Morin E."/>
            <person name="Murat C."/>
            <person name="Riley R."/>
            <person name="Ohm R."/>
            <person name="Sun H."/>
            <person name="Tunlid A."/>
            <person name="Henrissat B."/>
            <person name="Grigoriev I.V."/>
            <person name="Hibbett D.S."/>
            <person name="Martin F."/>
        </authorList>
    </citation>
    <scope>NUCLEOTIDE SEQUENCE [LARGE SCALE GENOMIC DNA]</scope>
    <source>
        <strain evidence="3">Foug A</strain>
    </source>
</reference>
<dbReference type="STRING" id="1036808.A0A0C3DA83"/>
<dbReference type="EMBL" id="KN822192">
    <property type="protein sequence ID" value="KIM53021.1"/>
    <property type="molecule type" value="Genomic_DNA"/>
</dbReference>
<gene>
    <name evidence="2" type="ORF">SCLCIDRAFT_139874</name>
</gene>
<evidence type="ECO:0000259" key="1">
    <source>
        <dbReference type="Pfam" id="PF18803"/>
    </source>
</evidence>
<feature type="domain" description="CxC2-like cysteine cluster KDZ transposase-associated" evidence="1">
    <location>
        <begin position="114"/>
        <end position="196"/>
    </location>
</feature>
<dbReference type="HOGENOM" id="CLU_003703_1_1_1"/>
<name>A0A0C3DA83_9AGAM</name>
<dbReference type="Proteomes" id="UP000053989">
    <property type="component" value="Unassembled WGS sequence"/>
</dbReference>
<evidence type="ECO:0000313" key="3">
    <source>
        <dbReference type="Proteomes" id="UP000053989"/>
    </source>
</evidence>
<dbReference type="AlphaFoldDB" id="A0A0C3DA83"/>
<sequence length="258" mass="29522">YLRDWLPYKARYLSILLDMEAPPESSICIGPIFCIDCYLDAHKLSPFHHIQRWTGTFFEDYSLHLIGFVRYLGHGGKPCPRGGYSQGNIEGDDKEAWEDVEEDGRPPHLIPPQDRSCLTLVHTNGVHFCDIWYCSCNGSEESHLQLMMAGLFPTTMKSPRTAFTFQVLDDFIRDNVECGTTAMNYYSKVQRLTSNAFLHAMPNRYKELLRLSCAWRVLKLLKWQGFHGRSEEPGPGELILFCPACPQPGVMHQTCLVQ</sequence>
<keyword evidence="3" id="KW-1185">Reference proteome</keyword>
<feature type="non-terminal residue" evidence="2">
    <location>
        <position position="1"/>
    </location>
</feature>
<proteinExistence type="predicted"/>
<evidence type="ECO:0000313" key="2">
    <source>
        <dbReference type="EMBL" id="KIM53021.1"/>
    </source>
</evidence>
<dbReference type="InParanoid" id="A0A0C3DA83"/>
<reference evidence="2 3" key="1">
    <citation type="submission" date="2014-04" db="EMBL/GenBank/DDBJ databases">
        <authorList>
            <consortium name="DOE Joint Genome Institute"/>
            <person name="Kuo A."/>
            <person name="Kohler A."/>
            <person name="Nagy L.G."/>
            <person name="Floudas D."/>
            <person name="Copeland A."/>
            <person name="Barry K.W."/>
            <person name="Cichocki N."/>
            <person name="Veneault-Fourrey C."/>
            <person name="LaButti K."/>
            <person name="Lindquist E.A."/>
            <person name="Lipzen A."/>
            <person name="Lundell T."/>
            <person name="Morin E."/>
            <person name="Murat C."/>
            <person name="Sun H."/>
            <person name="Tunlid A."/>
            <person name="Henrissat B."/>
            <person name="Grigoriev I.V."/>
            <person name="Hibbett D.S."/>
            <person name="Martin F."/>
            <person name="Nordberg H.P."/>
            <person name="Cantor M.N."/>
            <person name="Hua S.X."/>
        </authorList>
    </citation>
    <scope>NUCLEOTIDE SEQUENCE [LARGE SCALE GENOMIC DNA]</scope>
    <source>
        <strain evidence="2 3">Foug A</strain>
    </source>
</reference>
<dbReference type="OrthoDB" id="2678741at2759"/>
<protein>
    <recommendedName>
        <fullName evidence="1">CxC2-like cysteine cluster KDZ transposase-associated domain-containing protein</fullName>
    </recommendedName>
</protein>
<dbReference type="InterPro" id="IPR041457">
    <property type="entry name" value="CxC2_KDZ-assoc"/>
</dbReference>
<organism evidence="2 3">
    <name type="scientific">Scleroderma citrinum Foug A</name>
    <dbReference type="NCBI Taxonomy" id="1036808"/>
    <lineage>
        <taxon>Eukaryota</taxon>
        <taxon>Fungi</taxon>
        <taxon>Dikarya</taxon>
        <taxon>Basidiomycota</taxon>
        <taxon>Agaricomycotina</taxon>
        <taxon>Agaricomycetes</taxon>
        <taxon>Agaricomycetidae</taxon>
        <taxon>Boletales</taxon>
        <taxon>Sclerodermatineae</taxon>
        <taxon>Sclerodermataceae</taxon>
        <taxon>Scleroderma</taxon>
    </lineage>
</organism>
<accession>A0A0C3DA83</accession>